<evidence type="ECO:0008006" key="4">
    <source>
        <dbReference type="Google" id="ProtNLM"/>
    </source>
</evidence>
<accession>A0A239XJC3</accession>
<dbReference type="KEGG" id="ctak:4412677_01630"/>
<gene>
    <name evidence="2" type="ORF">SAMEA4412677_01630</name>
</gene>
<evidence type="ECO:0000313" key="2">
    <source>
        <dbReference type="EMBL" id="SNV46767.1"/>
    </source>
</evidence>
<sequence length="239" mass="28117">MQTNYPQKKGIGFILSEAFAYWNRTLVYQILFSLIYFSVLFVVLFYFATRFGIMEQYIGLSEKLKQGMEVYRKGVQEIADNPNFLKFQIIWLLTMAFLFPLNLGLMKMFRKLDQGEKPAMEDLFAGYAGTNFFIYTSFFLFWSIIYVYTVPTIFLALIWVLVTLFCAPLMFFMDKRIPEAVALNFKALRLYPLEILVCTFVAFAFKYFGILTFIGAIFTLPFWNAVIYALYSKIFRELK</sequence>
<evidence type="ECO:0000313" key="3">
    <source>
        <dbReference type="Proteomes" id="UP000215196"/>
    </source>
</evidence>
<feature type="transmembrane region" description="Helical" evidence="1">
    <location>
        <begin position="26"/>
        <end position="48"/>
    </location>
</feature>
<keyword evidence="3" id="KW-1185">Reference proteome</keyword>
<keyword evidence="1" id="KW-0812">Transmembrane</keyword>
<feature type="transmembrane region" description="Helical" evidence="1">
    <location>
        <begin position="210"/>
        <end position="231"/>
    </location>
</feature>
<proteinExistence type="predicted"/>
<feature type="transmembrane region" description="Helical" evidence="1">
    <location>
        <begin position="185"/>
        <end position="204"/>
    </location>
</feature>
<dbReference type="RefSeq" id="WP_095072187.1">
    <property type="nucleotide sequence ID" value="NZ_LT906465.1"/>
</dbReference>
<reference evidence="2 3" key="1">
    <citation type="submission" date="2017-06" db="EMBL/GenBank/DDBJ databases">
        <authorList>
            <consortium name="Pathogen Informatics"/>
        </authorList>
    </citation>
    <scope>NUCLEOTIDE SEQUENCE [LARGE SCALE GENOMIC DNA]</scope>
    <source>
        <strain evidence="2 3">NCTC13490</strain>
    </source>
</reference>
<feature type="transmembrane region" description="Helical" evidence="1">
    <location>
        <begin position="124"/>
        <end position="147"/>
    </location>
</feature>
<organism evidence="2 3">
    <name type="scientific">Chryseobacterium taklimakanense</name>
    <dbReference type="NCBI Taxonomy" id="536441"/>
    <lineage>
        <taxon>Bacteria</taxon>
        <taxon>Pseudomonadati</taxon>
        <taxon>Bacteroidota</taxon>
        <taxon>Flavobacteriia</taxon>
        <taxon>Flavobacteriales</taxon>
        <taxon>Weeksellaceae</taxon>
        <taxon>Chryseobacterium group</taxon>
        <taxon>Chryseobacterium</taxon>
    </lineage>
</organism>
<name>A0A239XJC3_9FLAO</name>
<dbReference type="EMBL" id="LT906465">
    <property type="protein sequence ID" value="SNV46767.1"/>
    <property type="molecule type" value="Genomic_DNA"/>
</dbReference>
<dbReference type="Proteomes" id="UP000215196">
    <property type="component" value="Chromosome 1"/>
</dbReference>
<protein>
    <recommendedName>
        <fullName evidence="4">DUF624 domain-containing protein</fullName>
    </recommendedName>
</protein>
<feature type="transmembrane region" description="Helical" evidence="1">
    <location>
        <begin position="84"/>
        <end position="103"/>
    </location>
</feature>
<keyword evidence="1" id="KW-0472">Membrane</keyword>
<feature type="transmembrane region" description="Helical" evidence="1">
    <location>
        <begin position="153"/>
        <end position="173"/>
    </location>
</feature>
<evidence type="ECO:0000256" key="1">
    <source>
        <dbReference type="SAM" id="Phobius"/>
    </source>
</evidence>
<dbReference type="AlphaFoldDB" id="A0A239XJC3"/>
<keyword evidence="1" id="KW-1133">Transmembrane helix</keyword>